<dbReference type="InterPro" id="IPR019861">
    <property type="entry name" value="PorP/SprF_Bacteroidetes"/>
</dbReference>
<evidence type="ECO:0000256" key="1">
    <source>
        <dbReference type="SAM" id="SignalP"/>
    </source>
</evidence>
<dbReference type="Proteomes" id="UP000186953">
    <property type="component" value="Unassembled WGS sequence"/>
</dbReference>
<evidence type="ECO:0000313" key="3">
    <source>
        <dbReference type="Proteomes" id="UP000186953"/>
    </source>
</evidence>
<keyword evidence="1" id="KW-0732">Signal</keyword>
<dbReference type="AlphaFoldDB" id="A0A1N6YIA1"/>
<sequence length="296" mass="32732">MNIYHKIKLMATALLFATAMYGQQDPNYTFYRYNMNIYNPAFAGSSDVAELSLGMRSQWAGVEGAPQSQSAIFDMPLGKNIGVGASILNDKTFIEQQTWVGIDVSYNIQLSEDHRLYFGIKGSANSYDANTQGLVTYGVGQDGALMDFKGRFTPNVGAGLYLKHYRYFVSLSAPKLFTPDRLQEEDGNAYLGTDRLHTYLSGGYTFILGGKIDLKTMGMLRYVNAAPLSTELTAILDFGQRFELGTSYRFNESVSGLFLLNISSGFRLGYAYEAATQSAISGMESGTHELFMKIQL</sequence>
<feature type="chain" id="PRO_5013201595" evidence="1">
    <location>
        <begin position="25"/>
        <end position="296"/>
    </location>
</feature>
<protein>
    <submittedName>
        <fullName evidence="2">Type IX secretion system membrane protein, PorP/SprF family</fullName>
    </submittedName>
</protein>
<feature type="signal peptide" evidence="1">
    <location>
        <begin position="1"/>
        <end position="24"/>
    </location>
</feature>
<dbReference type="EMBL" id="FTMA01000007">
    <property type="protein sequence ID" value="SIR14352.1"/>
    <property type="molecule type" value="Genomic_DNA"/>
</dbReference>
<reference evidence="3" key="1">
    <citation type="submission" date="2017-01" db="EMBL/GenBank/DDBJ databases">
        <authorList>
            <person name="Varghese N."/>
            <person name="Submissions S."/>
        </authorList>
    </citation>
    <scope>NUCLEOTIDE SEQUENCE [LARGE SCALE GENOMIC DNA]</scope>
    <source>
        <strain evidence="3">DSM 15366</strain>
    </source>
</reference>
<dbReference type="OrthoDB" id="1114455at2"/>
<dbReference type="NCBIfam" id="TIGR03519">
    <property type="entry name" value="T9SS_PorP_fam"/>
    <property type="match status" value="1"/>
</dbReference>
<proteinExistence type="predicted"/>
<gene>
    <name evidence="2" type="ORF">SAMN05421797_1074</name>
</gene>
<name>A0A1N6YIA1_9FLAO</name>
<dbReference type="Pfam" id="PF11751">
    <property type="entry name" value="PorP_SprF"/>
    <property type="match status" value="1"/>
</dbReference>
<organism evidence="2 3">
    <name type="scientific">Maribacter ulvicola</name>
    <dbReference type="NCBI Taxonomy" id="228959"/>
    <lineage>
        <taxon>Bacteria</taxon>
        <taxon>Pseudomonadati</taxon>
        <taxon>Bacteroidota</taxon>
        <taxon>Flavobacteriia</taxon>
        <taxon>Flavobacteriales</taxon>
        <taxon>Flavobacteriaceae</taxon>
        <taxon>Maribacter</taxon>
    </lineage>
</organism>
<evidence type="ECO:0000313" key="2">
    <source>
        <dbReference type="EMBL" id="SIR14352.1"/>
    </source>
</evidence>
<dbReference type="STRING" id="228959.SAMN05421797_1074"/>
<keyword evidence="3" id="KW-1185">Reference proteome</keyword>
<accession>A0A1N6YIA1</accession>